<dbReference type="EMBL" id="JAAGYU010000006">
    <property type="protein sequence ID" value="NEL75116.1"/>
    <property type="molecule type" value="Genomic_DNA"/>
</dbReference>
<comment type="caution">
    <text evidence="2">The sequence shown here is derived from an EMBL/GenBank/DDBJ whole genome shotgun (WGS) entry which is preliminary data.</text>
</comment>
<reference evidence="2 3" key="1">
    <citation type="submission" date="2019-11" db="EMBL/GenBank/DDBJ databases">
        <title>Genome-resolved metagenomics to study the prevalence of co-infection and intraspecific heterogeneity among plant pathogen metapopulations.</title>
        <authorList>
            <person name="Newberry E."/>
            <person name="Bhandari R."/>
            <person name="Kemble J."/>
            <person name="Sikora E."/>
            <person name="Potnis N."/>
        </authorList>
    </citation>
    <scope>NUCLEOTIDE SEQUENCE [LARGE SCALE GENOMIC DNA]</scope>
    <source>
        <strain evidence="2">Xp_Tom_Tuscaloosa_18b</strain>
    </source>
</reference>
<name>A0A7X5MSP6_XANPE</name>
<evidence type="ECO:0000259" key="1">
    <source>
        <dbReference type="Pfam" id="PF20169"/>
    </source>
</evidence>
<protein>
    <recommendedName>
        <fullName evidence="1">DUF6537 domain-containing protein</fullName>
    </recommendedName>
</protein>
<dbReference type="AlphaFoldDB" id="A0A7X5MSP6"/>
<feature type="non-terminal residue" evidence="2">
    <location>
        <position position="1"/>
    </location>
</feature>
<accession>A0A7X5MSP6</accession>
<organism evidence="2 3">
    <name type="scientific">Xanthomonas perforans</name>
    <dbReference type="NCBI Taxonomy" id="442694"/>
    <lineage>
        <taxon>Bacteria</taxon>
        <taxon>Pseudomonadati</taxon>
        <taxon>Pseudomonadota</taxon>
        <taxon>Gammaproteobacteria</taxon>
        <taxon>Lysobacterales</taxon>
        <taxon>Lysobacteraceae</taxon>
        <taxon>Xanthomonas</taxon>
    </lineage>
</organism>
<sequence>DADNVGLAAQIASIPEHIRGYGHVKHAHLQEARAREAALLAQWRNPKALHVVQAA</sequence>
<dbReference type="Proteomes" id="UP000471082">
    <property type="component" value="Unassembled WGS sequence"/>
</dbReference>
<dbReference type="Pfam" id="PF20169">
    <property type="entry name" value="DUF6537"/>
    <property type="match status" value="1"/>
</dbReference>
<dbReference type="InterPro" id="IPR046667">
    <property type="entry name" value="DUF6537"/>
</dbReference>
<gene>
    <name evidence="2" type="ORF">G3W61_02410</name>
</gene>
<evidence type="ECO:0000313" key="3">
    <source>
        <dbReference type="Proteomes" id="UP000471082"/>
    </source>
</evidence>
<feature type="domain" description="DUF6537" evidence="1">
    <location>
        <begin position="2"/>
        <end position="36"/>
    </location>
</feature>
<evidence type="ECO:0000313" key="2">
    <source>
        <dbReference type="EMBL" id="NEL75116.1"/>
    </source>
</evidence>
<proteinExistence type="predicted"/>